<dbReference type="Proteomes" id="UP000016480">
    <property type="component" value="Unassembled WGS sequence"/>
</dbReference>
<evidence type="ECO:0000313" key="1">
    <source>
        <dbReference type="EMBL" id="KAF7786652.1"/>
    </source>
</evidence>
<protein>
    <submittedName>
        <fullName evidence="1">Uncharacterized protein</fullName>
    </submittedName>
</protein>
<proteinExistence type="predicted"/>
<reference evidence="1 2" key="1">
    <citation type="journal article" date="2012" name="J. Bacteriol.">
        <title>Genome sequence of the cycloprodigiosin-producing bacterial strain Pseudoalteromonas rubra ATCC 29570(T).</title>
        <authorList>
            <person name="Xie B.B."/>
            <person name="Shu Y.L."/>
            <person name="Qin Q.L."/>
            <person name="Rong J.C."/>
            <person name="Zhang X.Y."/>
            <person name="Chen X.L."/>
            <person name="Zhou B.C."/>
            <person name="Zhang Y.Z."/>
        </authorList>
    </citation>
    <scope>NUCLEOTIDE SEQUENCE [LARGE SCALE GENOMIC DNA]</scope>
    <source>
        <strain evidence="1 2">DSM 6842</strain>
    </source>
</reference>
<accession>A0A8T0C9C0</accession>
<dbReference type="RefSeq" id="WP_257721229.1">
    <property type="nucleotide sequence ID" value="NZ_AHCD03000035.1"/>
</dbReference>
<dbReference type="GeneID" id="79942126"/>
<sequence>MLNEMTLFSLLVTPVISLMLAYGSVELIKRLNHKWSIGRAS</sequence>
<dbReference type="EMBL" id="AHCD03000035">
    <property type="protein sequence ID" value="KAF7786652.1"/>
    <property type="molecule type" value="Genomic_DNA"/>
</dbReference>
<name>A0A8T0C9C0_9GAMM</name>
<gene>
    <name evidence="1" type="ORF">PRUB_a1281</name>
</gene>
<organism evidence="1 2">
    <name type="scientific">Pseudoalteromonas rubra</name>
    <dbReference type="NCBI Taxonomy" id="43658"/>
    <lineage>
        <taxon>Bacteria</taxon>
        <taxon>Pseudomonadati</taxon>
        <taxon>Pseudomonadota</taxon>
        <taxon>Gammaproteobacteria</taxon>
        <taxon>Alteromonadales</taxon>
        <taxon>Pseudoalteromonadaceae</taxon>
        <taxon>Pseudoalteromonas</taxon>
    </lineage>
</organism>
<comment type="caution">
    <text evidence="1">The sequence shown here is derived from an EMBL/GenBank/DDBJ whole genome shotgun (WGS) entry which is preliminary data.</text>
</comment>
<dbReference type="AlphaFoldDB" id="A0A8T0C9C0"/>
<evidence type="ECO:0000313" key="2">
    <source>
        <dbReference type="Proteomes" id="UP000016480"/>
    </source>
</evidence>